<dbReference type="InterPro" id="IPR036291">
    <property type="entry name" value="NAD(P)-bd_dom_sf"/>
</dbReference>
<dbReference type="GO" id="GO:0004029">
    <property type="term" value="F:aldehyde dehydrogenase (NAD+) activity"/>
    <property type="evidence" value="ECO:0007669"/>
    <property type="project" value="TreeGrafter"/>
</dbReference>
<dbReference type="Proteomes" id="UP000042997">
    <property type="component" value="Unassembled WGS sequence"/>
</dbReference>
<dbReference type="GeneID" id="66837190"/>
<organism evidence="1 2">
    <name type="scientific">Rhodococcus ruber</name>
    <dbReference type="NCBI Taxonomy" id="1830"/>
    <lineage>
        <taxon>Bacteria</taxon>
        <taxon>Bacillati</taxon>
        <taxon>Actinomycetota</taxon>
        <taxon>Actinomycetes</taxon>
        <taxon>Mycobacteriales</taxon>
        <taxon>Nocardiaceae</taxon>
        <taxon>Rhodococcus</taxon>
    </lineage>
</organism>
<dbReference type="GO" id="GO:0005737">
    <property type="term" value="C:cytoplasm"/>
    <property type="evidence" value="ECO:0007669"/>
    <property type="project" value="TreeGrafter"/>
</dbReference>
<dbReference type="PANTHER" id="PTHR48079">
    <property type="entry name" value="PROTEIN YEEZ"/>
    <property type="match status" value="1"/>
</dbReference>
<name>A0A098BGE0_9NOCA</name>
<dbReference type="SUPFAM" id="SSF51735">
    <property type="entry name" value="NAD(P)-binding Rossmann-fold domains"/>
    <property type="match status" value="1"/>
</dbReference>
<dbReference type="Gene3D" id="3.40.50.720">
    <property type="entry name" value="NAD(P)-binding Rossmann-like Domain"/>
    <property type="match status" value="1"/>
</dbReference>
<sequence>MGQRIVITGASGNVGTALLRRLALRSEPPEIVAVARRVPPATEPYGEMTWHSIDLAAPDAGTRLRPVVEGADAVVHLAWGFQPSHRRDYLRRTGVDGTAAVIDAVLAAGVGHLVHMSSAAVYAAGAYGRAVDESWPATGIDSCAYSVDKVAAERLLDRRVADAAAAPTVTRFRPGFIGQYAGGSALRRYAVPGYVPDLVLRHLPLLPVDPGTTIPAVHADDVAAALDVALERRAPGVFNLATPEPLRAADIAGAFGARAVPLPRQVLRAVVEATWQAHLQPIAGGWIDLAYNTPMLNCDRARRDLDWEPTVPGPRVWREAIAGMQAEAGTDSPVLRSRGPLETMSALLGRGTVGRRVPP</sequence>
<reference evidence="1 2" key="1">
    <citation type="journal article" date="2014" name="Genome Announc.">
        <title>Draft Genome Sequence of Propane- and Butane-Oxidizing Actinobacterium Rhodococcus ruber IEGM 231.</title>
        <authorList>
            <person name="Ivshina I.B."/>
            <person name="Kuyukina M.S."/>
            <person name="Krivoruchko A.V."/>
            <person name="Barbe V."/>
            <person name="Fischer C."/>
        </authorList>
    </citation>
    <scope>NUCLEOTIDE SEQUENCE [LARGE SCALE GENOMIC DNA]</scope>
</reference>
<evidence type="ECO:0000313" key="1">
    <source>
        <dbReference type="EMBL" id="CDZ87793.1"/>
    </source>
</evidence>
<evidence type="ECO:0000313" key="2">
    <source>
        <dbReference type="Proteomes" id="UP000042997"/>
    </source>
</evidence>
<dbReference type="InterPro" id="IPR001509">
    <property type="entry name" value="Epimerase_deHydtase"/>
</dbReference>
<accession>A0A098BGE0</accession>
<dbReference type="OrthoDB" id="3338687at2"/>
<gene>
    <name evidence="1" type="ORF">RHRU231_350010</name>
</gene>
<dbReference type="InterPro" id="IPR051783">
    <property type="entry name" value="NAD(P)-dependent_oxidoreduct"/>
</dbReference>
<dbReference type="AlphaFoldDB" id="A0A098BGE0"/>
<dbReference type="KEGG" id="rrz:CS378_09120"/>
<dbReference type="RefSeq" id="WP_010592148.1">
    <property type="nucleotide sequence ID" value="NZ_CP023714.1"/>
</dbReference>
<dbReference type="eggNOG" id="COG0451">
    <property type="taxonomic scope" value="Bacteria"/>
</dbReference>
<proteinExistence type="predicted"/>
<dbReference type="PANTHER" id="PTHR48079:SF6">
    <property type="entry name" value="NAD(P)-BINDING DOMAIN-CONTAINING PROTEIN-RELATED"/>
    <property type="match status" value="1"/>
</dbReference>
<dbReference type="Pfam" id="PF01370">
    <property type="entry name" value="Epimerase"/>
    <property type="match status" value="1"/>
</dbReference>
<dbReference type="EMBL" id="CCSD01000045">
    <property type="protein sequence ID" value="CDZ87793.1"/>
    <property type="molecule type" value="Genomic_DNA"/>
</dbReference>
<protein>
    <submittedName>
        <fullName evidence="1">Nad-dependent epimerase/dehydratase</fullName>
    </submittedName>
</protein>